<dbReference type="EMBL" id="JANJQO010001463">
    <property type="protein sequence ID" value="KAJ2970811.1"/>
    <property type="molecule type" value="Genomic_DNA"/>
</dbReference>
<gene>
    <name evidence="1" type="ORF">NQ176_g8006</name>
</gene>
<name>A0ACC1MX33_9HYPO</name>
<proteinExistence type="predicted"/>
<reference evidence="1" key="1">
    <citation type="submission" date="2022-08" db="EMBL/GenBank/DDBJ databases">
        <title>Genome Sequence of Lecanicillium fungicola.</title>
        <authorList>
            <person name="Buettner E."/>
        </authorList>
    </citation>
    <scope>NUCLEOTIDE SEQUENCE</scope>
    <source>
        <strain evidence="1">Babe33</strain>
    </source>
</reference>
<evidence type="ECO:0000313" key="1">
    <source>
        <dbReference type="EMBL" id="KAJ2970811.1"/>
    </source>
</evidence>
<sequence>MTRSLLAKFLPREQTYMFSSSYLGHGLSVLFFLLWLRGHLGKHALSYLLGFQHIAELIDWWLQCLRSDDPSIYAVDSGCFVVVKFLASSYWISMLAVLYTRLIARMALSWSFYGACIAASIATLWLIASKTQRTDKLVRLSLAAAWLFFTLLDVYDVIDARIRVGVPEYISAKLAQMESRRKATQRLPEYMHEPVSHTDREIRLLTIQKGSFLSGMVKTSIMTTTLATAPPYEAISYCWGSSHRTREILINGERFAVTESAHSVLQARRSAWHDRIVWIDSICINQRDNQEKNHQVSMMQDIYQSAARVLVWLGGGWQQRLAASAIADIYANSVALQGSEIGTEMHYHFDRKRSYRPVWDALTDLSENPYFSRIWIAQEVTLNKNVHVFCGRRYHEWEHVVRTILYCFSPGRESLLSKNDDLVEATRGLSMHNLTMLSILREPDRGLALGNADGLVLADALYYCSKFKATDARDRIFGLGGMVPTSPITPRYDLSEDQVFLETARQILPASMHMLAFAGIGYPRKLDQLPSWVPDWSLNQPNHVLWHTPHQYHASGTTTSDVTFDLTARSLTARGIILDTIVAISSSGSFHISEEEKEISMRAYTQRISDFHDGALSLLNSHPNAWSRDLELALHTTLTAGRRTAAELPIYQLWKSCLPTGKAPTPADPRRPDVFNYQLVFTDSSQGRRVCVTATRTGLVPLLAGVGDVVAIFHGSPTPYLLREADKHAPEGDVTYRLVGECFFDGIMNGEAVTEGTNQLITLV</sequence>
<keyword evidence="2" id="KW-1185">Reference proteome</keyword>
<organism evidence="1 2">
    <name type="scientific">Zarea fungicola</name>
    <dbReference type="NCBI Taxonomy" id="93591"/>
    <lineage>
        <taxon>Eukaryota</taxon>
        <taxon>Fungi</taxon>
        <taxon>Dikarya</taxon>
        <taxon>Ascomycota</taxon>
        <taxon>Pezizomycotina</taxon>
        <taxon>Sordariomycetes</taxon>
        <taxon>Hypocreomycetidae</taxon>
        <taxon>Hypocreales</taxon>
        <taxon>Cordycipitaceae</taxon>
        <taxon>Zarea</taxon>
    </lineage>
</organism>
<comment type="caution">
    <text evidence="1">The sequence shown here is derived from an EMBL/GenBank/DDBJ whole genome shotgun (WGS) entry which is preliminary data.</text>
</comment>
<dbReference type="Proteomes" id="UP001143910">
    <property type="component" value="Unassembled WGS sequence"/>
</dbReference>
<protein>
    <submittedName>
        <fullName evidence="1">Uncharacterized protein</fullName>
    </submittedName>
</protein>
<accession>A0ACC1MX33</accession>
<evidence type="ECO:0000313" key="2">
    <source>
        <dbReference type="Proteomes" id="UP001143910"/>
    </source>
</evidence>